<dbReference type="Pfam" id="PF21408">
    <property type="entry name" value="MTR4-like_stalk"/>
    <property type="match status" value="1"/>
</dbReference>
<dbReference type="SUPFAM" id="SSF52540">
    <property type="entry name" value="P-loop containing nucleoside triphosphate hydrolases"/>
    <property type="match status" value="1"/>
</dbReference>
<reference evidence="6 7" key="1">
    <citation type="journal article" date="2019" name="Sci. Rep.">
        <title>Comparative genomics of chytrid fungi reveal insights into the obligate biotrophic and pathogenic lifestyle of Synchytrium endobioticum.</title>
        <authorList>
            <person name="van de Vossenberg B.T.L.H."/>
            <person name="Warris S."/>
            <person name="Nguyen H.D.T."/>
            <person name="van Gent-Pelzer M.P.E."/>
            <person name="Joly D.L."/>
            <person name="van de Geest H.C."/>
            <person name="Bonants P.J.M."/>
            <person name="Smith D.S."/>
            <person name="Levesque C.A."/>
            <person name="van der Lee T.A.J."/>
        </authorList>
    </citation>
    <scope>NUCLEOTIDE SEQUENCE [LARGE SCALE GENOMIC DNA]</scope>
    <source>
        <strain evidence="6 7">JEL517</strain>
    </source>
</reference>
<evidence type="ECO:0000256" key="1">
    <source>
        <dbReference type="ARBA" id="ARBA00022741"/>
    </source>
</evidence>
<dbReference type="Pfam" id="PF13234">
    <property type="entry name" value="MTR4_beta-barrel"/>
    <property type="match status" value="1"/>
</dbReference>
<organism evidence="6 7">
    <name type="scientific">Synchytrium microbalum</name>
    <dbReference type="NCBI Taxonomy" id="1806994"/>
    <lineage>
        <taxon>Eukaryota</taxon>
        <taxon>Fungi</taxon>
        <taxon>Fungi incertae sedis</taxon>
        <taxon>Chytridiomycota</taxon>
        <taxon>Chytridiomycota incertae sedis</taxon>
        <taxon>Chytridiomycetes</taxon>
        <taxon>Synchytriales</taxon>
        <taxon>Synchytriaceae</taxon>
        <taxon>Synchytrium</taxon>
    </lineage>
</organism>
<dbReference type="Gene3D" id="2.40.30.300">
    <property type="match status" value="1"/>
</dbReference>
<dbReference type="SMART" id="SM00490">
    <property type="entry name" value="HELICc"/>
    <property type="match status" value="1"/>
</dbReference>
<dbReference type="GO" id="GO:0006401">
    <property type="term" value="P:RNA catabolic process"/>
    <property type="evidence" value="ECO:0007669"/>
    <property type="project" value="UniProtKB-ARBA"/>
</dbReference>
<dbReference type="Proteomes" id="UP000319731">
    <property type="component" value="Unassembled WGS sequence"/>
</dbReference>
<comment type="caution">
    <text evidence="6">The sequence shown here is derived from an EMBL/GenBank/DDBJ whole genome shotgun (WGS) entry which is preliminary data.</text>
</comment>
<keyword evidence="2" id="KW-0378">Hydrolase</keyword>
<dbReference type="CDD" id="cd18795">
    <property type="entry name" value="SF2_C_Ski2"/>
    <property type="match status" value="1"/>
</dbReference>
<dbReference type="GO" id="GO:0000460">
    <property type="term" value="P:maturation of 5.8S rRNA"/>
    <property type="evidence" value="ECO:0007669"/>
    <property type="project" value="TreeGrafter"/>
</dbReference>
<dbReference type="InterPro" id="IPR025696">
    <property type="entry name" value="Beta-barrel_MTR4"/>
</dbReference>
<protein>
    <recommendedName>
        <fullName evidence="5">Helicase C-terminal domain-containing protein</fullName>
    </recommendedName>
</protein>
<dbReference type="InterPro" id="IPR012961">
    <property type="entry name" value="Ski2/MTR4_C"/>
</dbReference>
<evidence type="ECO:0000256" key="3">
    <source>
        <dbReference type="ARBA" id="ARBA00022806"/>
    </source>
</evidence>
<dbReference type="PROSITE" id="PS51194">
    <property type="entry name" value="HELICASE_CTER"/>
    <property type="match status" value="1"/>
</dbReference>
<name>A0A507CA44_9FUNG</name>
<dbReference type="GO" id="GO:0005634">
    <property type="term" value="C:nucleus"/>
    <property type="evidence" value="ECO:0007669"/>
    <property type="project" value="TreeGrafter"/>
</dbReference>
<sequence length="681" mass="76100">MIMMKNYQPCIIFSFRKRECEGNALVMGKHDFNSQDEKEAIRTIFQSAVQGLSETDRTLPAIEHIEPLLLRGIGIHHSGLLPILKEVIEILFQEGLIKVLFATETFSIGLNMPAKTVVFTETRKWDGMERRHISGGEYIQMSGRAGRRGIDDRGIVILMLDEKMPPDVAKNMLKGQSDRLNSAFYLGYSMILNLTRVEGVAPEFLLERSFLQFQSQASLPELEKDLGIMEQRRDNLVIPDEAEVARYHDITTQLKELKKDERAVIDHQTYIMPFVHSGRLVRIRLASTPSPTTLATKTETGDEAVAEKEEVDFGWGIVINYSKRVPAIRGGDLSAMTDGPTFIVDVLLECATGTESYNRKPKPPQKGEKGEFVVIPCLLSCIDGISQIKLTTLGDVKSDEGRAALGATIRKVESKYRNSTIPILHPVDDMGIKDESFIKLERDIDTLQKSLAAHPLASDAQLAESLESYATKLKVMQKIKAIKRSINDAQSIIQLDELKRRRRVLRRLGYLTSADVVEMKGRVACDITTGDELVLTELMFNNVFMDLEVAQIVSLLSCMVNDAEPDDEGQGGTLPELQPPLRVLKDAARRIARVSNECKIPLDEETYIKSFSPSLMAAVYAWSKGASFKDIMKATDNWEGNVIRVIRRLNELIEQLADAAKEMGNEALGAKFKEGGSILLL</sequence>
<dbReference type="InterPro" id="IPR050699">
    <property type="entry name" value="RNA-DNA_Helicase"/>
</dbReference>
<dbReference type="EMBL" id="QEAO01000014">
    <property type="protein sequence ID" value="TPX34375.1"/>
    <property type="molecule type" value="Genomic_DNA"/>
</dbReference>
<dbReference type="PANTHER" id="PTHR12131">
    <property type="entry name" value="ATP-DEPENDENT RNA AND DNA HELICASE"/>
    <property type="match status" value="1"/>
</dbReference>
<evidence type="ECO:0000259" key="5">
    <source>
        <dbReference type="PROSITE" id="PS51194"/>
    </source>
</evidence>
<dbReference type="OrthoDB" id="64767at2759"/>
<dbReference type="InterPro" id="IPR001650">
    <property type="entry name" value="Helicase_C-like"/>
</dbReference>
<accession>A0A507CA44</accession>
<evidence type="ECO:0000256" key="4">
    <source>
        <dbReference type="ARBA" id="ARBA00022840"/>
    </source>
</evidence>
<dbReference type="Pfam" id="PF00271">
    <property type="entry name" value="Helicase_C"/>
    <property type="match status" value="1"/>
</dbReference>
<dbReference type="SMART" id="SM01142">
    <property type="entry name" value="DSHCT"/>
    <property type="match status" value="1"/>
</dbReference>
<dbReference type="InterPro" id="IPR027417">
    <property type="entry name" value="P-loop_NTPase"/>
</dbReference>
<evidence type="ECO:0000313" key="7">
    <source>
        <dbReference type="Proteomes" id="UP000319731"/>
    </source>
</evidence>
<dbReference type="GO" id="GO:0016787">
    <property type="term" value="F:hydrolase activity"/>
    <property type="evidence" value="ECO:0007669"/>
    <property type="project" value="UniProtKB-KW"/>
</dbReference>
<proteinExistence type="predicted"/>
<keyword evidence="4" id="KW-0067">ATP-binding</keyword>
<dbReference type="Gene3D" id="3.40.50.300">
    <property type="entry name" value="P-loop containing nucleotide triphosphate hydrolases"/>
    <property type="match status" value="1"/>
</dbReference>
<dbReference type="PANTHER" id="PTHR12131:SF7">
    <property type="entry name" value="EXOSOME RNA HELICASE MTR4"/>
    <property type="match status" value="1"/>
</dbReference>
<evidence type="ECO:0000313" key="6">
    <source>
        <dbReference type="EMBL" id="TPX34375.1"/>
    </source>
</evidence>
<keyword evidence="1" id="KW-0547">Nucleotide-binding</keyword>
<dbReference type="InterPro" id="IPR048392">
    <property type="entry name" value="MTR4-like_stalk"/>
</dbReference>
<dbReference type="GO" id="GO:0005524">
    <property type="term" value="F:ATP binding"/>
    <property type="evidence" value="ECO:0007669"/>
    <property type="project" value="UniProtKB-KW"/>
</dbReference>
<dbReference type="GO" id="GO:0004386">
    <property type="term" value="F:helicase activity"/>
    <property type="evidence" value="ECO:0007669"/>
    <property type="project" value="UniProtKB-KW"/>
</dbReference>
<dbReference type="Pfam" id="PF08148">
    <property type="entry name" value="DSHCT"/>
    <property type="match status" value="1"/>
</dbReference>
<dbReference type="STRING" id="1806994.A0A507CA44"/>
<dbReference type="GeneID" id="42004215"/>
<gene>
    <name evidence="6" type="ORF">SmJEL517_g02990</name>
</gene>
<feature type="domain" description="Helicase C-terminal" evidence="5">
    <location>
        <begin position="33"/>
        <end position="198"/>
    </location>
</feature>
<keyword evidence="7" id="KW-1185">Reference proteome</keyword>
<dbReference type="AlphaFoldDB" id="A0A507CA44"/>
<evidence type="ECO:0000256" key="2">
    <source>
        <dbReference type="ARBA" id="ARBA00022801"/>
    </source>
</evidence>
<dbReference type="Gene3D" id="1.10.3380.30">
    <property type="match status" value="1"/>
</dbReference>
<keyword evidence="3" id="KW-0347">Helicase</keyword>
<dbReference type="RefSeq" id="XP_031025139.1">
    <property type="nucleotide sequence ID" value="XM_031168918.1"/>
</dbReference>